<dbReference type="AlphaFoldDB" id="A0A923NC34"/>
<comment type="caution">
    <text evidence="3">The sequence shown here is derived from an EMBL/GenBank/DDBJ whole genome shotgun (WGS) entry which is preliminary data.</text>
</comment>
<keyword evidence="4" id="KW-1185">Reference proteome</keyword>
<dbReference type="RefSeq" id="WP_249287395.1">
    <property type="nucleotide sequence ID" value="NZ_JACRWC010000106.1"/>
</dbReference>
<dbReference type="EMBL" id="JACRWC010000106">
    <property type="protein sequence ID" value="MBC6000045.1"/>
    <property type="molecule type" value="Genomic_DNA"/>
</dbReference>
<keyword evidence="2" id="KW-0472">Membrane</keyword>
<accession>A0A923NC34</accession>
<feature type="region of interest" description="Disordered" evidence="1">
    <location>
        <begin position="60"/>
        <end position="88"/>
    </location>
</feature>
<feature type="compositionally biased region" description="Basic and acidic residues" evidence="1">
    <location>
        <begin position="60"/>
        <end position="72"/>
    </location>
</feature>
<sequence>MNNGGIVGKFLYFWIFMIGVLLFAKYLGHVDDGRQMVYVCIAAALVYIVFMVFRALGRNKREEKAEKKREANRTPVHKGQAGKKKKKR</sequence>
<organism evidence="3 4">
    <name type="scientific">Lentihominibacter faecis</name>
    <dbReference type="NCBI Taxonomy" id="2764712"/>
    <lineage>
        <taxon>Bacteria</taxon>
        <taxon>Bacillati</taxon>
        <taxon>Bacillota</taxon>
        <taxon>Clostridia</taxon>
        <taxon>Peptostreptococcales</taxon>
        <taxon>Anaerovoracaceae</taxon>
        <taxon>Lentihominibacter</taxon>
    </lineage>
</organism>
<proteinExistence type="predicted"/>
<protein>
    <submittedName>
        <fullName evidence="3">Uncharacterized protein</fullName>
    </submittedName>
</protein>
<evidence type="ECO:0000256" key="1">
    <source>
        <dbReference type="SAM" id="MobiDB-lite"/>
    </source>
</evidence>
<dbReference type="Proteomes" id="UP000644115">
    <property type="component" value="Unassembled WGS sequence"/>
</dbReference>
<feature type="transmembrane region" description="Helical" evidence="2">
    <location>
        <begin position="36"/>
        <end position="57"/>
    </location>
</feature>
<name>A0A923NC34_9FIRM</name>
<evidence type="ECO:0000256" key="2">
    <source>
        <dbReference type="SAM" id="Phobius"/>
    </source>
</evidence>
<gene>
    <name evidence="3" type="ORF">H8876_08540</name>
</gene>
<keyword evidence="2" id="KW-0812">Transmembrane</keyword>
<evidence type="ECO:0000313" key="4">
    <source>
        <dbReference type="Proteomes" id="UP000644115"/>
    </source>
</evidence>
<keyword evidence="2" id="KW-1133">Transmembrane helix</keyword>
<feature type="transmembrane region" description="Helical" evidence="2">
    <location>
        <begin position="12"/>
        <end position="30"/>
    </location>
</feature>
<evidence type="ECO:0000313" key="3">
    <source>
        <dbReference type="EMBL" id="MBC6000045.1"/>
    </source>
</evidence>
<reference evidence="3" key="1">
    <citation type="submission" date="2020-08" db="EMBL/GenBank/DDBJ databases">
        <authorList>
            <person name="Liu C."/>
            <person name="Sun Q."/>
        </authorList>
    </citation>
    <scope>NUCLEOTIDE SEQUENCE</scope>
    <source>
        <strain evidence="3">BX16</strain>
    </source>
</reference>